<evidence type="ECO:0000256" key="1">
    <source>
        <dbReference type="ARBA" id="ARBA00022741"/>
    </source>
</evidence>
<keyword evidence="4" id="KW-1185">Reference proteome</keyword>
<reference evidence="3 4" key="1">
    <citation type="submission" date="2020-09" db="EMBL/GenBank/DDBJ databases">
        <title>De no assembly of potato wild relative species, Solanum commersonii.</title>
        <authorList>
            <person name="Cho K."/>
        </authorList>
    </citation>
    <scope>NUCLEOTIDE SEQUENCE [LARGE SCALE GENOMIC DNA]</scope>
    <source>
        <strain evidence="3">LZ3.2</strain>
        <tissue evidence="3">Leaf</tissue>
    </source>
</reference>
<protein>
    <recommendedName>
        <fullName evidence="2">AIG1-type G domain-containing protein</fullName>
    </recommendedName>
</protein>
<sequence>MIGCKAFQKNNVLLSSTLKKLFGNKISNYMILVYTGGVKLEDNDSLNDHLDSSRPEDLKKVLKDVWRSKLNNWGNFFSTTRGKPYTCELFEEVNKIKLRNDSLEVSSFLRDLKQGVADELKEQLQMFSFKEKHRRITKIVESKMNNTMHSLENSWREAYCSVRGRKKKL</sequence>
<dbReference type="Proteomes" id="UP000824120">
    <property type="component" value="Chromosome 1"/>
</dbReference>
<dbReference type="OrthoDB" id="8954335at2759"/>
<keyword evidence="1" id="KW-0547">Nucleotide-binding</keyword>
<accession>A0A9J6B5J8</accession>
<gene>
    <name evidence="3" type="ORF">H5410_003404</name>
</gene>
<evidence type="ECO:0000259" key="2">
    <source>
        <dbReference type="Pfam" id="PF04548"/>
    </source>
</evidence>
<proteinExistence type="predicted"/>
<dbReference type="Pfam" id="PF04548">
    <property type="entry name" value="AIG1"/>
    <property type="match status" value="1"/>
</dbReference>
<dbReference type="InterPro" id="IPR027417">
    <property type="entry name" value="P-loop_NTPase"/>
</dbReference>
<feature type="domain" description="AIG1-type G" evidence="2">
    <location>
        <begin position="6"/>
        <end position="100"/>
    </location>
</feature>
<evidence type="ECO:0000313" key="3">
    <source>
        <dbReference type="EMBL" id="KAG5631687.1"/>
    </source>
</evidence>
<name>A0A9J6B5J8_SOLCO</name>
<dbReference type="GO" id="GO:0005525">
    <property type="term" value="F:GTP binding"/>
    <property type="evidence" value="ECO:0007669"/>
    <property type="project" value="InterPro"/>
</dbReference>
<dbReference type="InterPro" id="IPR006703">
    <property type="entry name" value="G_AIG1"/>
</dbReference>
<dbReference type="Gene3D" id="3.40.50.300">
    <property type="entry name" value="P-loop containing nucleotide triphosphate hydrolases"/>
    <property type="match status" value="1"/>
</dbReference>
<comment type="caution">
    <text evidence="3">The sequence shown here is derived from an EMBL/GenBank/DDBJ whole genome shotgun (WGS) entry which is preliminary data.</text>
</comment>
<dbReference type="EMBL" id="JACXVP010000001">
    <property type="protein sequence ID" value="KAG5631687.1"/>
    <property type="molecule type" value="Genomic_DNA"/>
</dbReference>
<evidence type="ECO:0000313" key="4">
    <source>
        <dbReference type="Proteomes" id="UP000824120"/>
    </source>
</evidence>
<dbReference type="AlphaFoldDB" id="A0A9J6B5J8"/>
<organism evidence="3 4">
    <name type="scientific">Solanum commersonii</name>
    <name type="common">Commerson's wild potato</name>
    <name type="synonym">Commerson's nightshade</name>
    <dbReference type="NCBI Taxonomy" id="4109"/>
    <lineage>
        <taxon>Eukaryota</taxon>
        <taxon>Viridiplantae</taxon>
        <taxon>Streptophyta</taxon>
        <taxon>Embryophyta</taxon>
        <taxon>Tracheophyta</taxon>
        <taxon>Spermatophyta</taxon>
        <taxon>Magnoliopsida</taxon>
        <taxon>eudicotyledons</taxon>
        <taxon>Gunneridae</taxon>
        <taxon>Pentapetalae</taxon>
        <taxon>asterids</taxon>
        <taxon>lamiids</taxon>
        <taxon>Solanales</taxon>
        <taxon>Solanaceae</taxon>
        <taxon>Solanoideae</taxon>
        <taxon>Solaneae</taxon>
        <taxon>Solanum</taxon>
    </lineage>
</organism>